<evidence type="ECO:0000256" key="3">
    <source>
        <dbReference type="ARBA" id="ARBA00022692"/>
    </source>
</evidence>
<keyword evidence="3 6" id="KW-0812">Transmembrane</keyword>
<evidence type="ECO:0000256" key="2">
    <source>
        <dbReference type="ARBA" id="ARBA00022475"/>
    </source>
</evidence>
<feature type="domain" description="DUF2179" evidence="7">
    <location>
        <begin position="220"/>
        <end position="274"/>
    </location>
</feature>
<feature type="transmembrane region" description="Helical" evidence="6">
    <location>
        <begin position="12"/>
        <end position="29"/>
    </location>
</feature>
<feature type="transmembrane region" description="Helical" evidence="6">
    <location>
        <begin position="77"/>
        <end position="95"/>
    </location>
</feature>
<dbReference type="InterPro" id="IPR003740">
    <property type="entry name" value="YitT"/>
</dbReference>
<name>A0ABQ0AVR1_9FIRM</name>
<accession>A0ABQ0AVR1</accession>
<protein>
    <submittedName>
        <fullName evidence="8">YitT family protein</fullName>
    </submittedName>
</protein>
<dbReference type="Gene3D" id="3.30.70.120">
    <property type="match status" value="1"/>
</dbReference>
<evidence type="ECO:0000256" key="4">
    <source>
        <dbReference type="ARBA" id="ARBA00022989"/>
    </source>
</evidence>
<dbReference type="Proteomes" id="UP001600894">
    <property type="component" value="Unassembled WGS sequence"/>
</dbReference>
<evidence type="ECO:0000313" key="9">
    <source>
        <dbReference type="Proteomes" id="UP001600894"/>
    </source>
</evidence>
<dbReference type="Pfam" id="PF02588">
    <property type="entry name" value="YitT_membrane"/>
    <property type="match status" value="1"/>
</dbReference>
<evidence type="ECO:0000256" key="1">
    <source>
        <dbReference type="ARBA" id="ARBA00004651"/>
    </source>
</evidence>
<keyword evidence="4 6" id="KW-1133">Transmembrane helix</keyword>
<evidence type="ECO:0000256" key="5">
    <source>
        <dbReference type="ARBA" id="ARBA00023136"/>
    </source>
</evidence>
<feature type="transmembrane region" description="Helical" evidence="6">
    <location>
        <begin position="107"/>
        <end position="137"/>
    </location>
</feature>
<keyword evidence="2" id="KW-1003">Cell membrane</keyword>
<dbReference type="InterPro" id="IPR051461">
    <property type="entry name" value="UPF0750_membrane"/>
</dbReference>
<evidence type="ECO:0000313" key="8">
    <source>
        <dbReference type="EMBL" id="GAA6268112.1"/>
    </source>
</evidence>
<proteinExistence type="predicted"/>
<keyword evidence="5 6" id="KW-0472">Membrane</keyword>
<evidence type="ECO:0000256" key="6">
    <source>
        <dbReference type="SAM" id="Phobius"/>
    </source>
</evidence>
<dbReference type="CDD" id="cd16380">
    <property type="entry name" value="YitT_C"/>
    <property type="match status" value="1"/>
</dbReference>
<dbReference type="PANTHER" id="PTHR33545">
    <property type="entry name" value="UPF0750 MEMBRANE PROTEIN YITT-RELATED"/>
    <property type="match status" value="1"/>
</dbReference>
<organism evidence="8 9">
    <name type="scientific">Enterocloster alcoholdehydrogenati</name>
    <dbReference type="NCBI Taxonomy" id="2547410"/>
    <lineage>
        <taxon>Bacteria</taxon>
        <taxon>Bacillati</taxon>
        <taxon>Bacillota</taxon>
        <taxon>Clostridia</taxon>
        <taxon>Lachnospirales</taxon>
        <taxon>Lachnospiraceae</taxon>
        <taxon>Enterocloster</taxon>
    </lineage>
</organism>
<dbReference type="PANTHER" id="PTHR33545:SF9">
    <property type="entry name" value="UPF0750 MEMBRANE PROTEIN YITE"/>
    <property type="match status" value="1"/>
</dbReference>
<dbReference type="PIRSF" id="PIRSF006483">
    <property type="entry name" value="Membrane_protein_YitT"/>
    <property type="match status" value="1"/>
</dbReference>
<comment type="subcellular location">
    <subcellularLocation>
        <location evidence="1">Cell membrane</location>
        <topology evidence="1">Multi-pass membrane protein</topology>
    </subcellularLocation>
</comment>
<dbReference type="Pfam" id="PF10035">
    <property type="entry name" value="DUF2179"/>
    <property type="match status" value="1"/>
</dbReference>
<dbReference type="InterPro" id="IPR019264">
    <property type="entry name" value="DUF2179"/>
</dbReference>
<feature type="transmembrane region" description="Helical" evidence="6">
    <location>
        <begin position="49"/>
        <end position="70"/>
    </location>
</feature>
<gene>
    <name evidence="8" type="ORF">F130042H8_11720</name>
</gene>
<feature type="transmembrane region" description="Helical" evidence="6">
    <location>
        <begin position="158"/>
        <end position="181"/>
    </location>
</feature>
<dbReference type="RefSeq" id="WP_390469444.1">
    <property type="nucleotide sequence ID" value="NZ_BAABXL010000001.1"/>
</dbReference>
<dbReference type="EMBL" id="BAABXL010000001">
    <property type="protein sequence ID" value="GAA6268112.1"/>
    <property type="molecule type" value="Genomic_DNA"/>
</dbReference>
<sequence length="285" mass="31509">MTGKKRQIGEYIAITAGTFLIAFAIKNIFDPVNMVTGGVSGAAIILKELWDIPLWLTNTVFNIPLFLAAFRMMGWKFIGRTLYSTALLSAALYILPEFNLIKDDMILSALFGGLISGLGTGLVFAGGCTTGGTDMLAVLMRGWLRHYSSAQIMQVLDWIIVAAGVCVFGIRPSLYALLSIFCLAKVTDSLIEGMKFSKVAWIISKQDKEIARAVMERLERGVTSIGARGMYSMEEKNLLFCVVSRKEIVEIKAIVREFDPQAFFIVSDAREVFGEGFIEKENRIT</sequence>
<dbReference type="InterPro" id="IPR015867">
    <property type="entry name" value="N-reg_PII/ATP_PRibTrfase_C"/>
</dbReference>
<keyword evidence="9" id="KW-1185">Reference proteome</keyword>
<evidence type="ECO:0000259" key="7">
    <source>
        <dbReference type="Pfam" id="PF10035"/>
    </source>
</evidence>
<reference evidence="8 9" key="1">
    <citation type="submission" date="2024-04" db="EMBL/GenBank/DDBJ databases">
        <title>Defined microbial consortia suppress multidrug-resistant proinflammatory Enterobacteriaceae via ecological control.</title>
        <authorList>
            <person name="Furuichi M."/>
            <person name="Kawaguchi T."/>
            <person name="Pust M."/>
            <person name="Yasuma K."/>
            <person name="Plichta D."/>
            <person name="Hasegawa N."/>
            <person name="Ohya T."/>
            <person name="Bhattarai S."/>
            <person name="Sasajima S."/>
            <person name="Aoto Y."/>
            <person name="Tuganbaev T."/>
            <person name="Yaginuma M."/>
            <person name="Ueda M."/>
            <person name="Okahashi N."/>
            <person name="Amafuji K."/>
            <person name="Kiridooshi Y."/>
            <person name="Sugita K."/>
            <person name="Strazar M."/>
            <person name="Skelly A."/>
            <person name="Suda W."/>
            <person name="Hattori M."/>
            <person name="Nakamoto N."/>
            <person name="Caballero S."/>
            <person name="Norman J."/>
            <person name="Olle B."/>
            <person name="Tanoue T."/>
            <person name="Arita M."/>
            <person name="Bucci V."/>
            <person name="Atarashi K."/>
            <person name="Xavier R."/>
            <person name="Honda K."/>
        </authorList>
    </citation>
    <scope>NUCLEOTIDE SEQUENCE [LARGE SCALE GENOMIC DNA]</scope>
    <source>
        <strain evidence="9">f13</strain>
    </source>
</reference>
<comment type="caution">
    <text evidence="8">The sequence shown here is derived from an EMBL/GenBank/DDBJ whole genome shotgun (WGS) entry which is preliminary data.</text>
</comment>